<dbReference type="InterPro" id="IPR043149">
    <property type="entry name" value="TagF_N"/>
</dbReference>
<dbReference type="Gene3D" id="3.40.50.2000">
    <property type="entry name" value="Glycogen Phosphorylase B"/>
    <property type="match status" value="2"/>
</dbReference>
<feature type="domain" description="Glycosyltransferase subfamily 4-like N-terminal" evidence="8">
    <location>
        <begin position="14"/>
        <end position="202"/>
    </location>
</feature>
<reference evidence="9 10" key="1">
    <citation type="submission" date="2019-11" db="EMBL/GenBank/DDBJ databases">
        <title>Draft genome sequence of Blautia luti DSM 14534T, isolated from human stool.</title>
        <authorList>
            <person name="Ortiz R."/>
            <person name="Melis-Arcos F."/>
            <person name="Covarrubias P."/>
            <person name="Cardenas J.P."/>
            <person name="Perez-Donoso J."/>
            <person name="Almonacid D."/>
        </authorList>
    </citation>
    <scope>NUCLEOTIDE SEQUENCE [LARGE SCALE GENOMIC DNA]</scope>
    <source>
        <strain evidence="9 10">DSM 14534</strain>
    </source>
</reference>
<gene>
    <name evidence="9" type="ORF">GKZ57_10350</name>
</gene>
<dbReference type="PANTHER" id="PTHR37316">
    <property type="entry name" value="TEICHOIC ACID GLYCEROL-PHOSPHATE PRIMASE"/>
    <property type="match status" value="1"/>
</dbReference>
<dbReference type="AlphaFoldDB" id="A0A844GNR9"/>
<proteinExistence type="inferred from homology"/>
<evidence type="ECO:0000256" key="4">
    <source>
        <dbReference type="ARBA" id="ARBA00022679"/>
    </source>
</evidence>
<dbReference type="InterPro" id="IPR028098">
    <property type="entry name" value="Glyco_trans_4-like_N"/>
</dbReference>
<dbReference type="Proteomes" id="UP000437824">
    <property type="component" value="Unassembled WGS sequence"/>
</dbReference>
<dbReference type="PANTHER" id="PTHR37316:SF3">
    <property type="entry name" value="TEICHOIC ACID GLYCEROL-PHOSPHATE TRANSFERASE"/>
    <property type="match status" value="1"/>
</dbReference>
<dbReference type="Pfam" id="PF04464">
    <property type="entry name" value="Glyphos_transf"/>
    <property type="match status" value="1"/>
</dbReference>
<evidence type="ECO:0000256" key="5">
    <source>
        <dbReference type="ARBA" id="ARBA00022944"/>
    </source>
</evidence>
<dbReference type="GO" id="GO:0016757">
    <property type="term" value="F:glycosyltransferase activity"/>
    <property type="evidence" value="ECO:0007669"/>
    <property type="project" value="InterPro"/>
</dbReference>
<dbReference type="Gene3D" id="3.40.50.12580">
    <property type="match status" value="1"/>
</dbReference>
<keyword evidence="3" id="KW-1003">Cell membrane</keyword>
<evidence type="ECO:0000256" key="6">
    <source>
        <dbReference type="ARBA" id="ARBA00023136"/>
    </source>
</evidence>
<dbReference type="InterPro" id="IPR051612">
    <property type="entry name" value="Teichoic_Acid_Biosynth"/>
</dbReference>
<keyword evidence="4 9" id="KW-0808">Transferase</keyword>
<evidence type="ECO:0000313" key="9">
    <source>
        <dbReference type="EMBL" id="MTD61644.1"/>
    </source>
</evidence>
<comment type="subcellular location">
    <subcellularLocation>
        <location evidence="1">Cell membrane</location>
        <topology evidence="1">Peripheral membrane protein</topology>
    </subcellularLocation>
</comment>
<evidence type="ECO:0000259" key="8">
    <source>
        <dbReference type="Pfam" id="PF13439"/>
    </source>
</evidence>
<evidence type="ECO:0000259" key="7">
    <source>
        <dbReference type="Pfam" id="PF00534"/>
    </source>
</evidence>
<dbReference type="Gene3D" id="3.40.50.11820">
    <property type="match status" value="1"/>
</dbReference>
<sequence length="967" mass="113801">MKICIWCTKIFDLGGTKRVVTLLANELVKEHDVTIMVYQDRFKEDRNMYHMSEDIKVDFIDNNEFVNRHHTPAFCWRYLVRKLNAKYGTFNKPKYNDILADAIFPKKTREKWVKYLNEQDYDIIITTASLSLRLGMLAPELKAKTIGWQHNCYAGYLEVPNVVFWKQECLLQEYLPKLDRYIVLSDYDKRDYKKFLDIDTEVKINPRSFVSERKCDPKSKRFLMATRFVYAKGLDLMMESFEEFCKQDDEWQLDIIGAGDLWNQIIADAKRRHIDDRVNFVGYTNEPEKYYLNSSIFLLPSRWEGWPMVIMEAFEFGLPVIAFHTGAMDLIIDDQKTGFLPEAFDTKKFTEAMLKLAHDEELRREMSRNAIWKSEDFAIQKAVKEWNRLFNRVMGIETFYEKNKEAILECQEKYPLRTSYGEYVKEYPVKDKTILYEAFGGRGMIDSPYAIFQYLLEKEEYQEYTHIWVIDDLEDSRLQIEKYEKYPNVRFVQYKTKEYCKALAVTKYLINNVSFPSYFLKREEQVYLNTWHGTPLKNMGFDIPGSNISQGNTARNLLSADYLVSSGPYMTETAYKKSYKLQNLYEGQILEEGFPRNDKLFENTENSREEMIRKMQSYGVDVDENKKIILYAPTWRGAQYKEPEADLQEVYKLIHKVRQSVDEKEYQVLVKLHQTVYRYLKEQEQEPAEEKVKFIPATMDANEILSVTDVLISDYSSIFFDYLNTGKPVVFYIPDAGSFEEYRGVYASLENLPGPTAATLEEVGEIFKDLSAAVKPYQQKYQETRRKFCPKDDGRACQRITDIVFGKEKEQKQVMSDKTDKVKVLVYAGAFGETNSTKEFESFLEKVDFSRMDVTLIGNGSGRESAEEKLNTLPKEVRVLYWKRSYPATDEEYVCHQMFMDSDSKEVPEMLKDFYSRELRRVLGMSKFDYAVIFTSKKKFFPVLSGKLDVKKVYGAKNWQKVLEIPE</sequence>
<dbReference type="GO" id="GO:0005886">
    <property type="term" value="C:plasma membrane"/>
    <property type="evidence" value="ECO:0007669"/>
    <property type="project" value="UniProtKB-SubCell"/>
</dbReference>
<dbReference type="InterPro" id="IPR043148">
    <property type="entry name" value="TagF_C"/>
</dbReference>
<dbReference type="RefSeq" id="WP_154780475.1">
    <property type="nucleotide sequence ID" value="NZ_WMBC01000008.1"/>
</dbReference>
<keyword evidence="6" id="KW-0472">Membrane</keyword>
<dbReference type="SUPFAM" id="SSF53756">
    <property type="entry name" value="UDP-Glycosyltransferase/glycogen phosphorylase"/>
    <property type="match status" value="2"/>
</dbReference>
<protein>
    <submittedName>
        <fullName evidence="9">Glycosyltransferase</fullName>
    </submittedName>
</protein>
<dbReference type="GO" id="GO:0019350">
    <property type="term" value="P:teichoic acid biosynthetic process"/>
    <property type="evidence" value="ECO:0007669"/>
    <property type="project" value="UniProtKB-KW"/>
</dbReference>
<evidence type="ECO:0000256" key="1">
    <source>
        <dbReference type="ARBA" id="ARBA00004202"/>
    </source>
</evidence>
<dbReference type="Pfam" id="PF13439">
    <property type="entry name" value="Glyco_transf_4"/>
    <property type="match status" value="1"/>
</dbReference>
<comment type="similarity">
    <text evidence="2">Belongs to the CDP-glycerol glycerophosphotransferase family.</text>
</comment>
<keyword evidence="5" id="KW-0777">Teichoic acid biosynthesis</keyword>
<feature type="domain" description="Glycosyl transferase family 1" evidence="7">
    <location>
        <begin position="216"/>
        <end position="370"/>
    </location>
</feature>
<evidence type="ECO:0000256" key="2">
    <source>
        <dbReference type="ARBA" id="ARBA00010488"/>
    </source>
</evidence>
<dbReference type="InterPro" id="IPR007554">
    <property type="entry name" value="Glycerophosphate_synth"/>
</dbReference>
<dbReference type="Pfam" id="PF00534">
    <property type="entry name" value="Glycos_transf_1"/>
    <property type="match status" value="1"/>
</dbReference>
<organism evidence="9 10">
    <name type="scientific">Blautia luti DSM 14534 = JCM 17040</name>
    <dbReference type="NCBI Taxonomy" id="649762"/>
    <lineage>
        <taxon>Bacteria</taxon>
        <taxon>Bacillati</taxon>
        <taxon>Bacillota</taxon>
        <taxon>Clostridia</taxon>
        <taxon>Lachnospirales</taxon>
        <taxon>Lachnospiraceae</taxon>
        <taxon>Blautia</taxon>
    </lineage>
</organism>
<dbReference type="GO" id="GO:0047355">
    <property type="term" value="F:CDP-glycerol glycerophosphotransferase activity"/>
    <property type="evidence" value="ECO:0007669"/>
    <property type="project" value="InterPro"/>
</dbReference>
<evidence type="ECO:0000256" key="3">
    <source>
        <dbReference type="ARBA" id="ARBA00022475"/>
    </source>
</evidence>
<dbReference type="EMBL" id="WMBC01000008">
    <property type="protein sequence ID" value="MTD61644.1"/>
    <property type="molecule type" value="Genomic_DNA"/>
</dbReference>
<accession>A0A844GNR9</accession>
<name>A0A844GNR9_9FIRM</name>
<dbReference type="InterPro" id="IPR001296">
    <property type="entry name" value="Glyco_trans_1"/>
</dbReference>
<comment type="caution">
    <text evidence="9">The sequence shown here is derived from an EMBL/GenBank/DDBJ whole genome shotgun (WGS) entry which is preliminary data.</text>
</comment>
<evidence type="ECO:0000313" key="10">
    <source>
        <dbReference type="Proteomes" id="UP000437824"/>
    </source>
</evidence>